<keyword evidence="2" id="KW-0732">Signal</keyword>
<dbReference type="AlphaFoldDB" id="A0A0G4FBJ3"/>
<dbReference type="GO" id="GO:0051999">
    <property type="term" value="P:mannosyl-inositol phosphorylceramide biosynthetic process"/>
    <property type="evidence" value="ECO:0007669"/>
    <property type="project" value="TreeGrafter"/>
</dbReference>
<dbReference type="SUPFAM" id="SSF53448">
    <property type="entry name" value="Nucleotide-diphospho-sugar transferases"/>
    <property type="match status" value="1"/>
</dbReference>
<evidence type="ECO:0000256" key="2">
    <source>
        <dbReference type="SAM" id="SignalP"/>
    </source>
</evidence>
<name>A0A0G4FBJ3_VITBC</name>
<reference evidence="3 4" key="1">
    <citation type="submission" date="2014-11" db="EMBL/GenBank/DDBJ databases">
        <authorList>
            <person name="Zhu J."/>
            <person name="Qi W."/>
            <person name="Song R."/>
        </authorList>
    </citation>
    <scope>NUCLEOTIDE SEQUENCE [LARGE SCALE GENOMIC DNA]</scope>
</reference>
<evidence type="ECO:0008006" key="5">
    <source>
        <dbReference type="Google" id="ProtNLM"/>
    </source>
</evidence>
<accession>A0A0G4FBJ3</accession>
<dbReference type="PANTHER" id="PTHR32385:SF23">
    <property type="entry name" value="NUCLEOTIDE-DIPHOSPHO-SUGAR TRANSFERASE"/>
    <property type="match status" value="1"/>
</dbReference>
<dbReference type="VEuPathDB" id="CryptoDB:Vbra_14927"/>
<dbReference type="PhylomeDB" id="A0A0G4FBJ3"/>
<gene>
    <name evidence="3" type="ORF">Vbra_14927</name>
</gene>
<keyword evidence="1" id="KW-0808">Transferase</keyword>
<feature type="chain" id="PRO_5005188559" description="Alpha 1,4-glycosyltransferase domain-containing protein" evidence="2">
    <location>
        <begin position="24"/>
        <end position="375"/>
    </location>
</feature>
<dbReference type="InterPro" id="IPR029044">
    <property type="entry name" value="Nucleotide-diphossugar_trans"/>
</dbReference>
<keyword evidence="4" id="KW-1185">Reference proteome</keyword>
<protein>
    <recommendedName>
        <fullName evidence="5">Alpha 1,4-glycosyltransferase domain-containing protein</fullName>
    </recommendedName>
</protein>
<dbReference type="Pfam" id="PF04488">
    <property type="entry name" value="Gly_transf_sug"/>
    <property type="match status" value="1"/>
</dbReference>
<feature type="signal peptide" evidence="2">
    <location>
        <begin position="1"/>
        <end position="23"/>
    </location>
</feature>
<dbReference type="InParanoid" id="A0A0G4FBJ3"/>
<evidence type="ECO:0000256" key="1">
    <source>
        <dbReference type="ARBA" id="ARBA00022679"/>
    </source>
</evidence>
<evidence type="ECO:0000313" key="4">
    <source>
        <dbReference type="Proteomes" id="UP000041254"/>
    </source>
</evidence>
<evidence type="ECO:0000313" key="3">
    <source>
        <dbReference type="EMBL" id="CEM10235.1"/>
    </source>
</evidence>
<organism evidence="3 4">
    <name type="scientific">Vitrella brassicaformis (strain CCMP3155)</name>
    <dbReference type="NCBI Taxonomy" id="1169540"/>
    <lineage>
        <taxon>Eukaryota</taxon>
        <taxon>Sar</taxon>
        <taxon>Alveolata</taxon>
        <taxon>Colpodellida</taxon>
        <taxon>Vitrellaceae</taxon>
        <taxon>Vitrella</taxon>
    </lineage>
</organism>
<dbReference type="OrthoDB" id="409543at2759"/>
<dbReference type="Proteomes" id="UP000041254">
    <property type="component" value="Unassembled WGS sequence"/>
</dbReference>
<sequence length="375" mass="42662">MLGFVIVFLTILSLSSFVFLVSSSIFAPRGSVQWHEIGPGADESDFTTGFVVPKRRTQDHRGPPAFIFPDGWPSNHVNDSGVSCNTFPRVIHQTWKDGKTMPIRFKQWMASWFEHQPEWRHVLYDDRALEALVAEHFPEWLAKYKRLRGVEKADLGRMLVVFVRGGVYVDVDFESIKSLGPLLDEAEKRCRGVILSEETLVHSYLLERHSEQDRPFVSNAFIAAAPEQPFVKAFLHRVLDKRLRKGLPTYRDPVTSGSRELTKLVHEVLKVNDGSLGSIWVLPFNVMFPEICQWNVGAMREKCVGDRPVHSLRDMEWAIKGCPMLAAAMANTSAFFDDTTLAVHHWQCSWCPGREHSARDETFVVAAELPDMRVA</sequence>
<dbReference type="EMBL" id="CDMY01000403">
    <property type="protein sequence ID" value="CEM10235.1"/>
    <property type="molecule type" value="Genomic_DNA"/>
</dbReference>
<dbReference type="Gene3D" id="3.90.550.20">
    <property type="match status" value="1"/>
</dbReference>
<dbReference type="GO" id="GO:0016020">
    <property type="term" value="C:membrane"/>
    <property type="evidence" value="ECO:0007669"/>
    <property type="project" value="GOC"/>
</dbReference>
<dbReference type="InterPro" id="IPR007577">
    <property type="entry name" value="GlycoTrfase_DXD_sugar-bd_CS"/>
</dbReference>
<dbReference type="GO" id="GO:0000030">
    <property type="term" value="F:mannosyltransferase activity"/>
    <property type="evidence" value="ECO:0007669"/>
    <property type="project" value="TreeGrafter"/>
</dbReference>
<dbReference type="InterPro" id="IPR051706">
    <property type="entry name" value="Glycosyltransferase_domain"/>
</dbReference>
<dbReference type="OMA" id="WEHTYID"/>
<proteinExistence type="predicted"/>
<dbReference type="PANTHER" id="PTHR32385">
    <property type="entry name" value="MANNOSYL PHOSPHORYLINOSITOL CERAMIDE SYNTHASE"/>
    <property type="match status" value="1"/>
</dbReference>